<reference evidence="5" key="1">
    <citation type="submission" date="2022-06" db="EMBL/GenBank/DDBJ databases">
        <title>Solitalea sp. MAHUQ-68 isolated from rhizospheric soil.</title>
        <authorList>
            <person name="Huq M.A."/>
        </authorList>
    </citation>
    <scope>NUCLEOTIDE SEQUENCE</scope>
    <source>
        <strain evidence="5">MAHUQ-68</strain>
    </source>
</reference>
<dbReference type="RefSeq" id="WP_252588229.1">
    <property type="nucleotide sequence ID" value="NZ_JAMWYS010000036.1"/>
</dbReference>
<feature type="signal peptide" evidence="3">
    <location>
        <begin position="1"/>
        <end position="28"/>
    </location>
</feature>
<dbReference type="PANTHER" id="PTHR30189">
    <property type="entry name" value="LPS-ASSEMBLY PROTEIN"/>
    <property type="match status" value="1"/>
</dbReference>
<keyword evidence="6" id="KW-1185">Reference proteome</keyword>
<dbReference type="PANTHER" id="PTHR30189:SF1">
    <property type="entry name" value="LPS-ASSEMBLY PROTEIN LPTD"/>
    <property type="match status" value="1"/>
</dbReference>
<evidence type="ECO:0000256" key="3">
    <source>
        <dbReference type="SAM" id="SignalP"/>
    </source>
</evidence>
<evidence type="ECO:0000256" key="2">
    <source>
        <dbReference type="SAM" id="MobiDB-lite"/>
    </source>
</evidence>
<dbReference type="InterPro" id="IPR050218">
    <property type="entry name" value="LptD"/>
</dbReference>
<dbReference type="EMBL" id="JAMWYS010000036">
    <property type="protein sequence ID" value="MCO4293573.1"/>
    <property type="molecule type" value="Genomic_DNA"/>
</dbReference>
<dbReference type="Proteomes" id="UP001155182">
    <property type="component" value="Unassembled WGS sequence"/>
</dbReference>
<feature type="region of interest" description="Disordered" evidence="2">
    <location>
        <begin position="604"/>
        <end position="639"/>
    </location>
</feature>
<dbReference type="Gene3D" id="2.60.450.10">
    <property type="entry name" value="Lipopolysaccharide (LPS) transport protein A like domain"/>
    <property type="match status" value="1"/>
</dbReference>
<keyword evidence="3" id="KW-0732">Signal</keyword>
<accession>A0A9X2JCZ4</accession>
<keyword evidence="1" id="KW-0998">Cell outer membrane</keyword>
<name>A0A9X2JCZ4_9SPHI</name>
<gene>
    <name evidence="5" type="ORF">NF867_11925</name>
</gene>
<dbReference type="Pfam" id="PF13100">
    <property type="entry name" value="OstA_2"/>
    <property type="match status" value="1"/>
</dbReference>
<feature type="compositionally biased region" description="Basic residues" evidence="2">
    <location>
        <begin position="630"/>
        <end position="639"/>
    </location>
</feature>
<sequence>MKKVIFALMKYRYLFLLILFCVCAGNVAAQKKPTRVQIENADNANILVNEGITHFVGNCRFRHENALMYCDSANYFEKENKLDAYGSVRIVQADTITVTAKKLKYDGNTRRAELFENVTLSDGKAVLTTEYLVYDMITRVGTYPNAGKITNQQNVLTSNTGYYFVGSKDAFFRYNVKIKTPQTEITSDTIKYNTNSRVAYFFGPTRIKGKDDFLYTENGWYSTANDQAKFNEKSYYQSGSKTLRGDTLYYDKRAGFGKAVKNVHFIDTADNTVLTGGYGQYDKPTEIAFVTKRALLVVVQEKDTIYLTADTLKTTLSKPINAKQSKPVIKTDSSKLAKVNKVNAKTLAKSNLPPTGPGITEPMKPVQKETDSTMLALNENNVADSLLKQSNDSLANIKIDTTRHRILYAYRHVRMYKSDLQAVADSLVYTYADSTMRCYKAPAVWTQGSQMTAHQIDIEIKNKKIDRMKLNTSAFLVGIEGDSTMFNQISGKNMVGFFKDSKLMRLNVIGNGESIYYPKEDSVRYTGMNRAICSTMLLTFKDNKLATVRMDKDVEGSLFPLDKIEAGEDKLKGFNWRVEERPVSKEDIYRIVAVKTLEDSSEFEEGKPKRKVIHQNEGAEKPQKPPVSSPKKKSTFLKD</sequence>
<evidence type="ECO:0000256" key="1">
    <source>
        <dbReference type="ARBA" id="ARBA00023237"/>
    </source>
</evidence>
<dbReference type="InterPro" id="IPR005653">
    <property type="entry name" value="OstA-like_N"/>
</dbReference>
<organism evidence="5 6">
    <name type="scientific">Solitalea agri</name>
    <dbReference type="NCBI Taxonomy" id="2953739"/>
    <lineage>
        <taxon>Bacteria</taxon>
        <taxon>Pseudomonadati</taxon>
        <taxon>Bacteroidota</taxon>
        <taxon>Sphingobacteriia</taxon>
        <taxon>Sphingobacteriales</taxon>
        <taxon>Sphingobacteriaceae</taxon>
        <taxon>Solitalea</taxon>
    </lineage>
</organism>
<keyword evidence="1" id="KW-0472">Membrane</keyword>
<dbReference type="GO" id="GO:0009279">
    <property type="term" value="C:cell outer membrane"/>
    <property type="evidence" value="ECO:0007669"/>
    <property type="project" value="TreeGrafter"/>
</dbReference>
<dbReference type="AlphaFoldDB" id="A0A9X2JCZ4"/>
<evidence type="ECO:0000259" key="4">
    <source>
        <dbReference type="Pfam" id="PF13100"/>
    </source>
</evidence>
<evidence type="ECO:0000313" key="6">
    <source>
        <dbReference type="Proteomes" id="UP001155182"/>
    </source>
</evidence>
<comment type="caution">
    <text evidence="5">The sequence shown here is derived from an EMBL/GenBank/DDBJ whole genome shotgun (WGS) entry which is preliminary data.</text>
</comment>
<feature type="domain" description="Organic solvent tolerance-like N-terminal" evidence="4">
    <location>
        <begin position="34"/>
        <end position="188"/>
    </location>
</feature>
<proteinExistence type="predicted"/>
<feature type="chain" id="PRO_5040758897" description="Organic solvent tolerance-like N-terminal domain-containing protein" evidence="3">
    <location>
        <begin position="29"/>
        <end position="639"/>
    </location>
</feature>
<evidence type="ECO:0000313" key="5">
    <source>
        <dbReference type="EMBL" id="MCO4293573.1"/>
    </source>
</evidence>
<dbReference type="GO" id="GO:1990351">
    <property type="term" value="C:transporter complex"/>
    <property type="evidence" value="ECO:0007669"/>
    <property type="project" value="TreeGrafter"/>
</dbReference>
<protein>
    <recommendedName>
        <fullName evidence="4">Organic solvent tolerance-like N-terminal domain-containing protein</fullName>
    </recommendedName>
</protein>